<dbReference type="Pfam" id="PF04403">
    <property type="entry name" value="PqiA"/>
    <property type="match status" value="1"/>
</dbReference>
<keyword evidence="1" id="KW-1133">Transmembrane helix</keyword>
<comment type="caution">
    <text evidence="2">The sequence shown here is derived from an EMBL/GenBank/DDBJ whole genome shotgun (WGS) entry which is preliminary data.</text>
</comment>
<evidence type="ECO:0000313" key="2">
    <source>
        <dbReference type="EMBL" id="RFC55312.1"/>
    </source>
</evidence>
<proteinExistence type="predicted"/>
<organism evidence="2 3">
    <name type="scientific">Brumimicrobium aurantiacum</name>
    <dbReference type="NCBI Taxonomy" id="1737063"/>
    <lineage>
        <taxon>Bacteria</taxon>
        <taxon>Pseudomonadati</taxon>
        <taxon>Bacteroidota</taxon>
        <taxon>Flavobacteriia</taxon>
        <taxon>Flavobacteriales</taxon>
        <taxon>Crocinitomicaceae</taxon>
        <taxon>Brumimicrobium</taxon>
    </lineage>
</organism>
<gene>
    <name evidence="2" type="ORF">DXU93_05685</name>
</gene>
<reference evidence="2 3" key="1">
    <citation type="submission" date="2018-08" db="EMBL/GenBank/DDBJ databases">
        <title>The draft genome squence of Brumimicrobium sp. N62.</title>
        <authorList>
            <person name="Du Z.-J."/>
            <person name="Luo H.-R."/>
        </authorList>
    </citation>
    <scope>NUCLEOTIDE SEQUENCE [LARGE SCALE GENOMIC DNA]</scope>
    <source>
        <strain evidence="2 3">N62</strain>
    </source>
</reference>
<feature type="transmembrane region" description="Helical" evidence="1">
    <location>
        <begin position="210"/>
        <end position="230"/>
    </location>
</feature>
<keyword evidence="1" id="KW-0812">Transmembrane</keyword>
<dbReference type="OrthoDB" id="9800207at2"/>
<dbReference type="AlphaFoldDB" id="A0A3E1F0G2"/>
<feature type="transmembrane region" description="Helical" evidence="1">
    <location>
        <begin position="353"/>
        <end position="374"/>
    </location>
</feature>
<evidence type="ECO:0000313" key="3">
    <source>
        <dbReference type="Proteomes" id="UP000257127"/>
    </source>
</evidence>
<sequence length="433" mass="49548">MSQPKTRKLLLFLVTIPLLALAIFFANGVYQDSIKRSEIKDDYSTLNYIDKGILSVTAWKEAMTKIAKHQIEEFELTEKQDSLLHLQLTELIRSLVDQADSTIKANDQGFKGTIRKWAVQTFVDPNEVKAGAPHFSRSIIDEVMKEENKDRMKTIAVSKMNEFAEETYSRQDSLEVLKVYEKYEMSLDENINSVLLKKASQLEDQNYREAFYIIGIIVIFLLLWLFVFKYNDLQKPLFFMSILLAIVVLLTGLTSAMIEIDARIDQVDFVLLGENVQFKDQVIFYQSKSILQMVTILLQTGKIDSIFVGALVLAFSVILPISKLISTQVYLFGKEKWQNNKVIFWLAFKSGKWSMADVMVVAIFMAYVGFNGILEDQMEYLNVDTETMTSIATNNTSLQPGYILFIAYVLFGLILAAILKGIIKRQKKRIQNS</sequence>
<name>A0A3E1F0G2_9FLAO</name>
<dbReference type="EMBL" id="QURB01000002">
    <property type="protein sequence ID" value="RFC55312.1"/>
    <property type="molecule type" value="Genomic_DNA"/>
</dbReference>
<accession>A0A3E1F0G2</accession>
<keyword evidence="1" id="KW-0472">Membrane</keyword>
<dbReference type="InterPro" id="IPR007498">
    <property type="entry name" value="PqiA-like"/>
</dbReference>
<feature type="transmembrane region" description="Helical" evidence="1">
    <location>
        <begin position="402"/>
        <end position="423"/>
    </location>
</feature>
<evidence type="ECO:0000256" key="1">
    <source>
        <dbReference type="SAM" id="Phobius"/>
    </source>
</evidence>
<dbReference type="Proteomes" id="UP000257127">
    <property type="component" value="Unassembled WGS sequence"/>
</dbReference>
<keyword evidence="3" id="KW-1185">Reference proteome</keyword>
<dbReference type="RefSeq" id="WP_116880292.1">
    <property type="nucleotide sequence ID" value="NZ_QURB01000002.1"/>
</dbReference>
<feature type="transmembrane region" description="Helical" evidence="1">
    <location>
        <begin position="237"/>
        <end position="258"/>
    </location>
</feature>
<feature type="transmembrane region" description="Helical" evidence="1">
    <location>
        <begin position="306"/>
        <end position="332"/>
    </location>
</feature>
<protein>
    <submittedName>
        <fullName evidence="2">Paraquat-inducible protein A</fullName>
    </submittedName>
</protein>